<reference evidence="1 2" key="1">
    <citation type="submission" date="2024-11" db="EMBL/GenBank/DDBJ databases">
        <title>Chromosome-level genome assembly of the freshwater bivalve Anodonta woodiana.</title>
        <authorList>
            <person name="Chen X."/>
        </authorList>
    </citation>
    <scope>NUCLEOTIDE SEQUENCE [LARGE SCALE GENOMIC DNA]</scope>
    <source>
        <strain evidence="1">MN2024</strain>
        <tissue evidence="1">Gills</tissue>
    </source>
</reference>
<dbReference type="AlphaFoldDB" id="A0ABD3XBY4"/>
<name>A0ABD3XBY4_SINWO</name>
<keyword evidence="2" id="KW-1185">Reference proteome</keyword>
<sequence>MGVRFLIYTGATVTMIAKGVYERMAPGDGSWLYEVTGNVLCADGKLLEVVGKGKFTLSFGGKRQEHCVIVANIGLTVEGVLGLDFLKIVGSEIDFVKHSLKIEDAVL</sequence>
<comment type="caution">
    <text evidence="1">The sequence shown here is derived from an EMBL/GenBank/DDBJ whole genome shotgun (WGS) entry which is preliminary data.</text>
</comment>
<dbReference type="InterPro" id="IPR021109">
    <property type="entry name" value="Peptidase_aspartic_dom_sf"/>
</dbReference>
<dbReference type="Gene3D" id="2.40.70.10">
    <property type="entry name" value="Acid Proteases"/>
    <property type="match status" value="1"/>
</dbReference>
<dbReference type="EMBL" id="JBJQND010000003">
    <property type="protein sequence ID" value="KAL3882518.1"/>
    <property type="molecule type" value="Genomic_DNA"/>
</dbReference>
<dbReference type="SUPFAM" id="SSF50630">
    <property type="entry name" value="Acid proteases"/>
    <property type="match status" value="1"/>
</dbReference>
<dbReference type="Proteomes" id="UP001634394">
    <property type="component" value="Unassembled WGS sequence"/>
</dbReference>
<gene>
    <name evidence="1" type="ORF">ACJMK2_028854</name>
</gene>
<protein>
    <submittedName>
        <fullName evidence="1">Uncharacterized protein</fullName>
    </submittedName>
</protein>
<evidence type="ECO:0000313" key="2">
    <source>
        <dbReference type="Proteomes" id="UP001634394"/>
    </source>
</evidence>
<proteinExistence type="predicted"/>
<evidence type="ECO:0000313" key="1">
    <source>
        <dbReference type="EMBL" id="KAL3882518.1"/>
    </source>
</evidence>
<organism evidence="1 2">
    <name type="scientific">Sinanodonta woodiana</name>
    <name type="common">Chinese pond mussel</name>
    <name type="synonym">Anodonta woodiana</name>
    <dbReference type="NCBI Taxonomy" id="1069815"/>
    <lineage>
        <taxon>Eukaryota</taxon>
        <taxon>Metazoa</taxon>
        <taxon>Spiralia</taxon>
        <taxon>Lophotrochozoa</taxon>
        <taxon>Mollusca</taxon>
        <taxon>Bivalvia</taxon>
        <taxon>Autobranchia</taxon>
        <taxon>Heteroconchia</taxon>
        <taxon>Palaeoheterodonta</taxon>
        <taxon>Unionida</taxon>
        <taxon>Unionoidea</taxon>
        <taxon>Unionidae</taxon>
        <taxon>Unioninae</taxon>
        <taxon>Sinanodonta</taxon>
    </lineage>
</organism>
<accession>A0ABD3XBY4</accession>